<keyword evidence="3" id="KW-0157">Chromophore</keyword>
<feature type="region of interest" description="Disordered" evidence="5">
    <location>
        <begin position="408"/>
        <end position="460"/>
    </location>
</feature>
<dbReference type="Pfam" id="PF00989">
    <property type="entry name" value="PAS"/>
    <property type="match status" value="1"/>
</dbReference>
<dbReference type="GO" id="GO:0009881">
    <property type="term" value="F:photoreceptor activity"/>
    <property type="evidence" value="ECO:0007669"/>
    <property type="project" value="UniProtKB-KW"/>
</dbReference>
<dbReference type="Pfam" id="PF07714">
    <property type="entry name" value="PK_Tyr_Ser-Thr"/>
    <property type="match status" value="1"/>
</dbReference>
<dbReference type="GO" id="GO:0004674">
    <property type="term" value="F:protein serine/threonine kinase activity"/>
    <property type="evidence" value="ECO:0007669"/>
    <property type="project" value="TreeGrafter"/>
</dbReference>
<accession>A0A0A9DVQ2</accession>
<keyword evidence="4" id="KW-0675">Receptor</keyword>
<dbReference type="PROSITE" id="PS50112">
    <property type="entry name" value="PAS"/>
    <property type="match status" value="1"/>
</dbReference>
<dbReference type="CDD" id="cd00130">
    <property type="entry name" value="PAS"/>
    <property type="match status" value="1"/>
</dbReference>
<evidence type="ECO:0000256" key="3">
    <source>
        <dbReference type="ARBA" id="ARBA00022991"/>
    </source>
</evidence>
<evidence type="ECO:0000259" key="7">
    <source>
        <dbReference type="PROSITE" id="PS50112"/>
    </source>
</evidence>
<dbReference type="PROSITE" id="PS50011">
    <property type="entry name" value="PROTEIN_KINASE_DOM"/>
    <property type="match status" value="1"/>
</dbReference>
<protein>
    <recommendedName>
        <fullName evidence="9">Protein kinase domain-containing protein</fullName>
    </recommendedName>
</protein>
<sequence length="604" mass="66200">MESSGEELLKKIRELEVGQAQLKQEMSKLIPGVGERRRLQSVSPRRGAPVPPPPPPAKGTPAGRRLSRGFEVGPQVWSRGSSSFPHASPLQREGRATGAGDAGTSSGLPERQYPRVLQALGQSVHILDLDGRIIYWNRSAENLFGYPASEALGQDALMLLVDSRDLNVVNDIFRRISMGESWTGKFPVKNRAGDRFSAVATNTPFYDEDGSLVGIICVSSDSRHLEEILGRPPSSARAQSEASRTHCDGSCSNIILKTSLLNRSPFDPQQPLQSTLASKITNLATKVTNKVRSRVRTDENGIEREGGSGESHCSDRGAKEESTSSGTTTPRGDPPRGPFATEENSPGKSTNTNSDESEGKIGFHKILSSKAEALLNKKGISWPWKGRENDGPDEKNHVILPWLHGEQENGLNPQKVSDSSIAPEGQGAEHNQPSKNEASGSWSSFNNNSTSSASSMGSTNSSALYKVDHEADCLDYEILWEDLVIGEQIGQGSCGTVYHALWYGSDVAVKVFSKQEYSEEVIQAFRQEVSLMKKLRHPNILLFMGAITSPQRLCIVTEFLPRGSLFRLLQRSATKLDVRRRVHMALDIVSAFSLYYETIIDMIW</sequence>
<dbReference type="InterPro" id="IPR000719">
    <property type="entry name" value="Prot_kinase_dom"/>
</dbReference>
<keyword evidence="1" id="KW-0600">Photoreceptor protein</keyword>
<keyword evidence="2" id="KW-0716">Sensory transduction</keyword>
<feature type="domain" description="Protein kinase" evidence="6">
    <location>
        <begin position="483"/>
        <end position="604"/>
    </location>
</feature>
<feature type="region of interest" description="Disordered" evidence="5">
    <location>
        <begin position="291"/>
        <end position="359"/>
    </location>
</feature>
<evidence type="ECO:0008006" key="9">
    <source>
        <dbReference type="Google" id="ProtNLM"/>
    </source>
</evidence>
<feature type="compositionally biased region" description="Low complexity" evidence="5">
    <location>
        <begin position="96"/>
        <end position="107"/>
    </location>
</feature>
<feature type="compositionally biased region" description="Low complexity" evidence="5">
    <location>
        <begin position="438"/>
        <end position="460"/>
    </location>
</feature>
<dbReference type="AlphaFoldDB" id="A0A0A9DVQ2"/>
<feature type="domain" description="PAS" evidence="7">
    <location>
        <begin position="109"/>
        <end position="180"/>
    </location>
</feature>
<dbReference type="InterPro" id="IPR001245">
    <property type="entry name" value="Ser-Thr/Tyr_kinase_cat_dom"/>
</dbReference>
<dbReference type="FunFam" id="3.30.200.20:FF:000329">
    <property type="entry name" value="PAS domain-containing protein tyrosine kinase"/>
    <property type="match status" value="1"/>
</dbReference>
<feature type="region of interest" description="Disordered" evidence="5">
    <location>
        <begin position="25"/>
        <end position="110"/>
    </location>
</feature>
<dbReference type="Gene3D" id="3.30.200.20">
    <property type="entry name" value="Phosphorylase Kinase, domain 1"/>
    <property type="match status" value="1"/>
</dbReference>
<proteinExistence type="predicted"/>
<feature type="compositionally biased region" description="Basic and acidic residues" evidence="5">
    <location>
        <begin position="295"/>
        <end position="322"/>
    </location>
</feature>
<dbReference type="EMBL" id="GBRH01208160">
    <property type="protein sequence ID" value="JAD89735.1"/>
    <property type="molecule type" value="Transcribed_RNA"/>
</dbReference>
<dbReference type="PANTHER" id="PTHR44329">
    <property type="entry name" value="SERINE/THREONINE-PROTEIN KINASE TNNI3K-RELATED"/>
    <property type="match status" value="1"/>
</dbReference>
<dbReference type="PANTHER" id="PTHR44329:SF47">
    <property type="entry name" value="SERINE_THREONINE-PROTEIN KINASE ROCO5-RELATED"/>
    <property type="match status" value="1"/>
</dbReference>
<feature type="compositionally biased region" description="Polar residues" evidence="5">
    <location>
        <begin position="409"/>
        <end position="420"/>
    </location>
</feature>
<dbReference type="GO" id="GO:0006355">
    <property type="term" value="P:regulation of DNA-templated transcription"/>
    <property type="evidence" value="ECO:0007669"/>
    <property type="project" value="InterPro"/>
</dbReference>
<evidence type="ECO:0000256" key="5">
    <source>
        <dbReference type="SAM" id="MobiDB-lite"/>
    </source>
</evidence>
<evidence type="ECO:0000256" key="2">
    <source>
        <dbReference type="ARBA" id="ARBA00022606"/>
    </source>
</evidence>
<evidence type="ECO:0000259" key="6">
    <source>
        <dbReference type="PROSITE" id="PS50011"/>
    </source>
</evidence>
<feature type="compositionally biased region" description="Polar residues" evidence="5">
    <location>
        <begin position="342"/>
        <end position="354"/>
    </location>
</feature>
<dbReference type="Gene3D" id="3.30.450.20">
    <property type="entry name" value="PAS domain"/>
    <property type="match status" value="1"/>
</dbReference>
<dbReference type="InterPro" id="IPR035965">
    <property type="entry name" value="PAS-like_dom_sf"/>
</dbReference>
<dbReference type="InterPro" id="IPR011009">
    <property type="entry name" value="Kinase-like_dom_sf"/>
</dbReference>
<dbReference type="SMART" id="SM00091">
    <property type="entry name" value="PAS"/>
    <property type="match status" value="1"/>
</dbReference>
<feature type="compositionally biased region" description="Pro residues" evidence="5">
    <location>
        <begin position="49"/>
        <end position="58"/>
    </location>
</feature>
<name>A0A0A9DVQ2_ARUDO</name>
<organism evidence="8">
    <name type="scientific">Arundo donax</name>
    <name type="common">Giant reed</name>
    <name type="synonym">Donax arundinaceus</name>
    <dbReference type="NCBI Taxonomy" id="35708"/>
    <lineage>
        <taxon>Eukaryota</taxon>
        <taxon>Viridiplantae</taxon>
        <taxon>Streptophyta</taxon>
        <taxon>Embryophyta</taxon>
        <taxon>Tracheophyta</taxon>
        <taxon>Spermatophyta</taxon>
        <taxon>Magnoliopsida</taxon>
        <taxon>Liliopsida</taxon>
        <taxon>Poales</taxon>
        <taxon>Poaceae</taxon>
        <taxon>PACMAD clade</taxon>
        <taxon>Arundinoideae</taxon>
        <taxon>Arundineae</taxon>
        <taxon>Arundo</taxon>
    </lineage>
</organism>
<dbReference type="InterPro" id="IPR051681">
    <property type="entry name" value="Ser/Thr_Kinases-Pseudokinases"/>
</dbReference>
<reference evidence="8" key="1">
    <citation type="submission" date="2014-09" db="EMBL/GenBank/DDBJ databases">
        <authorList>
            <person name="Magalhaes I.L.F."/>
            <person name="Oliveira U."/>
            <person name="Santos F.R."/>
            <person name="Vidigal T.H.D.A."/>
            <person name="Brescovit A.D."/>
            <person name="Santos A.J."/>
        </authorList>
    </citation>
    <scope>NUCLEOTIDE SEQUENCE</scope>
    <source>
        <tissue evidence="8">Shoot tissue taken approximately 20 cm above the soil surface</tissue>
    </source>
</reference>
<evidence type="ECO:0000313" key="8">
    <source>
        <dbReference type="EMBL" id="JAD89735.1"/>
    </source>
</evidence>
<dbReference type="SUPFAM" id="SSF56112">
    <property type="entry name" value="Protein kinase-like (PK-like)"/>
    <property type="match status" value="1"/>
</dbReference>
<dbReference type="SUPFAM" id="SSF55785">
    <property type="entry name" value="PYP-like sensor domain (PAS domain)"/>
    <property type="match status" value="1"/>
</dbReference>
<dbReference type="InterPro" id="IPR000014">
    <property type="entry name" value="PAS"/>
</dbReference>
<reference evidence="8" key="2">
    <citation type="journal article" date="2015" name="Data Brief">
        <title>Shoot transcriptome of the giant reed, Arundo donax.</title>
        <authorList>
            <person name="Barrero R.A."/>
            <person name="Guerrero F.D."/>
            <person name="Moolhuijzen P."/>
            <person name="Goolsby J.A."/>
            <person name="Tidwell J."/>
            <person name="Bellgard S.E."/>
            <person name="Bellgard M.I."/>
        </authorList>
    </citation>
    <scope>NUCLEOTIDE SEQUENCE</scope>
    <source>
        <tissue evidence="8">Shoot tissue taken approximately 20 cm above the soil surface</tissue>
    </source>
</reference>
<evidence type="ECO:0000256" key="1">
    <source>
        <dbReference type="ARBA" id="ARBA00022543"/>
    </source>
</evidence>
<evidence type="ECO:0000256" key="4">
    <source>
        <dbReference type="ARBA" id="ARBA00023170"/>
    </source>
</evidence>
<dbReference type="GO" id="GO:0005524">
    <property type="term" value="F:ATP binding"/>
    <property type="evidence" value="ECO:0007669"/>
    <property type="project" value="InterPro"/>
</dbReference>
<dbReference type="InterPro" id="IPR013767">
    <property type="entry name" value="PAS_fold"/>
</dbReference>
<dbReference type="NCBIfam" id="TIGR00229">
    <property type="entry name" value="sensory_box"/>
    <property type="match status" value="1"/>
</dbReference>